<dbReference type="InterPro" id="IPR006311">
    <property type="entry name" value="TAT_signal"/>
</dbReference>
<sequence length="495" mass="55322" precursor="true">MSNRRDFLKAAAAGAFAGIFSNPGVFASAAGNSKTKKPNVVFFFVDDMGWNDVGCYGENRIKTPNIDRLAEQGMKFTNAHAPAAICTPSRYGLLTGRYCWRTWLKRGVIANTPLLVEPGSFTLASLFKEQGYKTACIGKWHLGTRMYPPNDFDGETHFRPPIHPGPNEIGFDYFFGLPVGHFYPPYVYMENDTIFRHDPDDPVRMIQSPEAGIRGYLQEGGSDARWNEDEVLSDLTIRAQQYIKDNKDEPFFLYFPTSSPHTPYTPAGRFKGKSDVGDYGDFVMETDWSVGQIMETLKECGVENGTLFIFTSDNGGVDDSTPAFAEYNYNPNGKWRGDKGDIYEGGLRVPFVAKWPGKIKAGSQSNQLTVLTDMLATLAAALGNDIPEYAGPDSCNILPAFFGEENLHRDRGIVLHSRGGMFAIIRGDWKYIHGSGDGEFVPGNHPTPDEDTEGQLFNLRTDPYEKDDRIKEYPEKAKVLRNFLRKYYSQGHSKG</sequence>
<dbReference type="STRING" id="1851148.SMSP2_01074"/>
<keyword evidence="2" id="KW-0479">Metal-binding</keyword>
<dbReference type="InterPro" id="IPR024607">
    <property type="entry name" value="Sulfatase_CS"/>
</dbReference>
<dbReference type="SUPFAM" id="SSF53649">
    <property type="entry name" value="Alkaline phosphatase-like"/>
    <property type="match status" value="1"/>
</dbReference>
<dbReference type="InterPro" id="IPR017850">
    <property type="entry name" value="Alkaline_phosphatase_core_sf"/>
</dbReference>
<dbReference type="Gene3D" id="3.40.720.10">
    <property type="entry name" value="Alkaline Phosphatase, subunit A"/>
    <property type="match status" value="1"/>
</dbReference>
<dbReference type="RefSeq" id="WP_146682955.1">
    <property type="nucleotide sequence ID" value="NZ_CP019646.1"/>
</dbReference>
<accession>A0A1Q2MDJ9</accession>
<dbReference type="GO" id="GO:0004065">
    <property type="term" value="F:arylsulfatase activity"/>
    <property type="evidence" value="ECO:0007669"/>
    <property type="project" value="UniProtKB-EC"/>
</dbReference>
<dbReference type="InterPro" id="IPR019546">
    <property type="entry name" value="TAT_signal_bac_arc"/>
</dbReference>
<organism evidence="6 7">
    <name type="scientific">Limihaloglobus sulfuriphilus</name>
    <dbReference type="NCBI Taxonomy" id="1851148"/>
    <lineage>
        <taxon>Bacteria</taxon>
        <taxon>Pseudomonadati</taxon>
        <taxon>Planctomycetota</taxon>
        <taxon>Phycisphaerae</taxon>
        <taxon>Sedimentisphaerales</taxon>
        <taxon>Sedimentisphaeraceae</taxon>
        <taxon>Limihaloglobus</taxon>
    </lineage>
</organism>
<dbReference type="OrthoDB" id="230297at2"/>
<feature type="domain" description="Sulfatase N-terminal" evidence="5">
    <location>
        <begin position="38"/>
        <end position="383"/>
    </location>
</feature>
<name>A0A1Q2MDJ9_9BACT</name>
<protein>
    <submittedName>
        <fullName evidence="6">Arylsulfatase</fullName>
        <ecNumber evidence="6">3.1.6.1</ecNumber>
    </submittedName>
</protein>
<evidence type="ECO:0000313" key="7">
    <source>
        <dbReference type="Proteomes" id="UP000188181"/>
    </source>
</evidence>
<evidence type="ECO:0000256" key="4">
    <source>
        <dbReference type="ARBA" id="ARBA00022837"/>
    </source>
</evidence>
<dbReference type="PROSITE" id="PS51318">
    <property type="entry name" value="TAT"/>
    <property type="match status" value="1"/>
</dbReference>
<dbReference type="InterPro" id="IPR000917">
    <property type="entry name" value="Sulfatase_N"/>
</dbReference>
<dbReference type="InterPro" id="IPR050738">
    <property type="entry name" value="Sulfatase"/>
</dbReference>
<comment type="similarity">
    <text evidence="1">Belongs to the sulfatase family.</text>
</comment>
<keyword evidence="3 6" id="KW-0378">Hydrolase</keyword>
<dbReference type="EC" id="3.1.6.1" evidence="6"/>
<keyword evidence="4" id="KW-0106">Calcium</keyword>
<dbReference type="CDD" id="cd16143">
    <property type="entry name" value="ARS_like"/>
    <property type="match status" value="1"/>
</dbReference>
<keyword evidence="7" id="KW-1185">Reference proteome</keyword>
<dbReference type="EMBL" id="CP019646">
    <property type="protein sequence ID" value="AQQ70714.1"/>
    <property type="molecule type" value="Genomic_DNA"/>
</dbReference>
<dbReference type="PROSITE" id="PS00523">
    <property type="entry name" value="SULFATASE_1"/>
    <property type="match status" value="1"/>
</dbReference>
<evidence type="ECO:0000256" key="3">
    <source>
        <dbReference type="ARBA" id="ARBA00022801"/>
    </source>
</evidence>
<dbReference type="AlphaFoldDB" id="A0A1Q2MDJ9"/>
<dbReference type="Pfam" id="PF00884">
    <property type="entry name" value="Sulfatase"/>
    <property type="match status" value="1"/>
</dbReference>
<dbReference type="PANTHER" id="PTHR42693">
    <property type="entry name" value="ARYLSULFATASE FAMILY MEMBER"/>
    <property type="match status" value="1"/>
</dbReference>
<dbReference type="PROSITE" id="PS00149">
    <property type="entry name" value="SULFATASE_2"/>
    <property type="match status" value="1"/>
</dbReference>
<evidence type="ECO:0000259" key="5">
    <source>
        <dbReference type="Pfam" id="PF00884"/>
    </source>
</evidence>
<dbReference type="NCBIfam" id="TIGR01409">
    <property type="entry name" value="TAT_signal_seq"/>
    <property type="match status" value="1"/>
</dbReference>
<gene>
    <name evidence="6" type="primary">atsA_13</name>
    <name evidence="6" type="ORF">SMSP2_01074</name>
</gene>
<proteinExistence type="inferred from homology"/>
<dbReference type="GO" id="GO:0046872">
    <property type="term" value="F:metal ion binding"/>
    <property type="evidence" value="ECO:0007669"/>
    <property type="project" value="UniProtKB-KW"/>
</dbReference>
<dbReference type="Proteomes" id="UP000188181">
    <property type="component" value="Chromosome"/>
</dbReference>
<dbReference type="PANTHER" id="PTHR42693:SF53">
    <property type="entry name" value="ENDO-4-O-SULFATASE"/>
    <property type="match status" value="1"/>
</dbReference>
<evidence type="ECO:0000256" key="2">
    <source>
        <dbReference type="ARBA" id="ARBA00022723"/>
    </source>
</evidence>
<dbReference type="Gene3D" id="3.30.1120.10">
    <property type="match status" value="1"/>
</dbReference>
<evidence type="ECO:0000256" key="1">
    <source>
        <dbReference type="ARBA" id="ARBA00008779"/>
    </source>
</evidence>
<dbReference type="KEGG" id="pbas:SMSP2_01074"/>
<reference evidence="7" key="1">
    <citation type="submission" date="2017-02" db="EMBL/GenBank/DDBJ databases">
        <title>Comparative genomics and description of representatives of a novel lineage of planctomycetes thriving in anoxic sediments.</title>
        <authorList>
            <person name="Spring S."/>
            <person name="Bunk B."/>
            <person name="Sproer C."/>
        </authorList>
    </citation>
    <scope>NUCLEOTIDE SEQUENCE [LARGE SCALE GENOMIC DNA]</scope>
    <source>
        <strain evidence="7">SM-Chi-D1</strain>
    </source>
</reference>
<evidence type="ECO:0000313" key="6">
    <source>
        <dbReference type="EMBL" id="AQQ70714.1"/>
    </source>
</evidence>